<dbReference type="Gene3D" id="3.40.50.1820">
    <property type="entry name" value="alpha/beta hydrolase"/>
    <property type="match status" value="1"/>
</dbReference>
<dbReference type="Proteomes" id="UP000825729">
    <property type="component" value="Unassembled WGS sequence"/>
</dbReference>
<dbReference type="InterPro" id="IPR013094">
    <property type="entry name" value="AB_hydrolase_3"/>
</dbReference>
<dbReference type="SUPFAM" id="SSF53474">
    <property type="entry name" value="alpha/beta-Hydrolases"/>
    <property type="match status" value="1"/>
</dbReference>
<organism evidence="2 3">
    <name type="scientific">Aristolochia fimbriata</name>
    <name type="common">White veined hardy Dutchman's pipe vine</name>
    <dbReference type="NCBI Taxonomy" id="158543"/>
    <lineage>
        <taxon>Eukaryota</taxon>
        <taxon>Viridiplantae</taxon>
        <taxon>Streptophyta</taxon>
        <taxon>Embryophyta</taxon>
        <taxon>Tracheophyta</taxon>
        <taxon>Spermatophyta</taxon>
        <taxon>Magnoliopsida</taxon>
        <taxon>Magnoliidae</taxon>
        <taxon>Piperales</taxon>
        <taxon>Aristolochiaceae</taxon>
        <taxon>Aristolochia</taxon>
    </lineage>
</organism>
<dbReference type="PANTHER" id="PTHR23024:SF589">
    <property type="entry name" value="CARBOXYLESTERASE 17-RELATED"/>
    <property type="match status" value="1"/>
</dbReference>
<evidence type="ECO:0000313" key="2">
    <source>
        <dbReference type="EMBL" id="KAG9450950.1"/>
    </source>
</evidence>
<dbReference type="InterPro" id="IPR050466">
    <property type="entry name" value="Carboxylest/Gibb_receptor"/>
</dbReference>
<proteinExistence type="predicted"/>
<evidence type="ECO:0000313" key="3">
    <source>
        <dbReference type="Proteomes" id="UP000825729"/>
    </source>
</evidence>
<dbReference type="EMBL" id="JAINDJ010000004">
    <property type="protein sequence ID" value="KAG9450950.1"/>
    <property type="molecule type" value="Genomic_DNA"/>
</dbReference>
<dbReference type="Pfam" id="PF07859">
    <property type="entry name" value="Abhydrolase_3"/>
    <property type="match status" value="1"/>
</dbReference>
<comment type="caution">
    <text evidence="2">The sequence shown here is derived from an EMBL/GenBank/DDBJ whole genome shotgun (WGS) entry which is preliminary data.</text>
</comment>
<protein>
    <recommendedName>
        <fullName evidence="1">Alpha/beta hydrolase fold-3 domain-containing protein</fullName>
    </recommendedName>
</protein>
<accession>A0AAV7EQ42</accession>
<feature type="domain" description="Alpha/beta hydrolase fold-3" evidence="1">
    <location>
        <begin position="9"/>
        <end position="231"/>
    </location>
</feature>
<sequence>MSRRKLPIVVYVHGGLYVGGSPFSSIYHPYHNKLASKSKVIVVGVKFRVPPEVPFTTSFQDVWTTLKWVASNDSADGDPWLSKFGDFQKVTLMGDCTGCILVNEATRRAATEPLPNGVTINALVLVHPVFWGEKPIPGEEDFYEGLNLLGSGLWKLAQPNCGNGSDDPMLNPAGPLAPPLTDLACKRVLVCSAEKDWLKFRAWDYYTKLGLSGWAGDAEYWETDSEDHAFHLYDPSNEDAKILLQRVAAFINGRHASSMTSRVTPLF</sequence>
<dbReference type="InterPro" id="IPR029058">
    <property type="entry name" value="AB_hydrolase_fold"/>
</dbReference>
<dbReference type="AlphaFoldDB" id="A0AAV7EQ42"/>
<dbReference type="GO" id="GO:0016787">
    <property type="term" value="F:hydrolase activity"/>
    <property type="evidence" value="ECO:0007669"/>
    <property type="project" value="InterPro"/>
</dbReference>
<gene>
    <name evidence="2" type="ORF">H6P81_010915</name>
</gene>
<evidence type="ECO:0000259" key="1">
    <source>
        <dbReference type="Pfam" id="PF07859"/>
    </source>
</evidence>
<dbReference type="PANTHER" id="PTHR23024">
    <property type="entry name" value="ARYLACETAMIDE DEACETYLASE"/>
    <property type="match status" value="1"/>
</dbReference>
<keyword evidence="3" id="KW-1185">Reference proteome</keyword>
<reference evidence="2 3" key="1">
    <citation type="submission" date="2021-07" db="EMBL/GenBank/DDBJ databases">
        <title>The Aristolochia fimbriata genome: insights into angiosperm evolution, floral development and chemical biosynthesis.</title>
        <authorList>
            <person name="Jiao Y."/>
        </authorList>
    </citation>
    <scope>NUCLEOTIDE SEQUENCE [LARGE SCALE GENOMIC DNA]</scope>
    <source>
        <strain evidence="2">IBCAS-2021</strain>
        <tissue evidence="2">Leaf</tissue>
    </source>
</reference>
<name>A0AAV7EQ42_ARIFI</name>